<evidence type="ECO:0000313" key="2">
    <source>
        <dbReference type="EMBL" id="SCZ85616.1"/>
    </source>
</evidence>
<dbReference type="AlphaFoldDB" id="A0A1G5SEI6"/>
<keyword evidence="1" id="KW-0472">Membrane</keyword>
<feature type="transmembrane region" description="Helical" evidence="1">
    <location>
        <begin position="39"/>
        <end position="65"/>
    </location>
</feature>
<keyword evidence="1" id="KW-0812">Transmembrane</keyword>
<organism evidence="2 3">
    <name type="scientific">Nitrosomonas mobilis</name>
    <dbReference type="NCBI Taxonomy" id="51642"/>
    <lineage>
        <taxon>Bacteria</taxon>
        <taxon>Pseudomonadati</taxon>
        <taxon>Pseudomonadota</taxon>
        <taxon>Betaproteobacteria</taxon>
        <taxon>Nitrosomonadales</taxon>
        <taxon>Nitrosomonadaceae</taxon>
        <taxon>Nitrosomonas</taxon>
    </lineage>
</organism>
<proteinExistence type="predicted"/>
<dbReference type="Proteomes" id="UP000198729">
    <property type="component" value="Unassembled WGS sequence"/>
</dbReference>
<evidence type="ECO:0000256" key="1">
    <source>
        <dbReference type="SAM" id="Phobius"/>
    </source>
</evidence>
<gene>
    <name evidence="2" type="ORF">NSMM_400094</name>
</gene>
<keyword evidence="1" id="KW-1133">Transmembrane helix</keyword>
<dbReference type="EMBL" id="FMWO01000048">
    <property type="protein sequence ID" value="SCZ85616.1"/>
    <property type="molecule type" value="Genomic_DNA"/>
</dbReference>
<name>A0A1G5SEI6_9PROT</name>
<keyword evidence="3" id="KW-1185">Reference proteome</keyword>
<reference evidence="2 3" key="1">
    <citation type="submission" date="2016-10" db="EMBL/GenBank/DDBJ databases">
        <authorList>
            <person name="de Groot N.N."/>
        </authorList>
    </citation>
    <scope>NUCLEOTIDE SEQUENCE [LARGE SCALE GENOMIC DNA]</scope>
    <source>
        <strain evidence="2">1</strain>
    </source>
</reference>
<evidence type="ECO:0000313" key="3">
    <source>
        <dbReference type="Proteomes" id="UP000198729"/>
    </source>
</evidence>
<protein>
    <submittedName>
        <fullName evidence="2">Uncharacterized protein</fullName>
    </submittedName>
</protein>
<accession>A0A1G5SEI6</accession>
<sequence length="74" mass="8163">MVLLLSAVIFFSEYRVPPDNSVLFALGSLFRSLSPPLESIFGAITDSLLVVFFLTEAGVFGFVIFDGSYEKYDS</sequence>